<keyword evidence="2" id="KW-0479">Metal-binding</keyword>
<dbReference type="PROSITE" id="PS51007">
    <property type="entry name" value="CYTC"/>
    <property type="match status" value="1"/>
</dbReference>
<dbReference type="InterPro" id="IPR036909">
    <property type="entry name" value="Cyt_c-like_dom_sf"/>
</dbReference>
<reference evidence="5" key="1">
    <citation type="submission" date="2018-05" db="EMBL/GenBank/DDBJ databases">
        <authorList>
            <person name="Lanie J.A."/>
            <person name="Ng W.-L."/>
            <person name="Kazmierczak K.M."/>
            <person name="Andrzejewski T.M."/>
            <person name="Davidsen T.M."/>
            <person name="Wayne K.J."/>
            <person name="Tettelin H."/>
            <person name="Glass J.I."/>
            <person name="Rusch D."/>
            <person name="Podicherti R."/>
            <person name="Tsui H.-C.T."/>
            <person name="Winkler M.E."/>
        </authorList>
    </citation>
    <scope>NUCLEOTIDE SEQUENCE</scope>
</reference>
<dbReference type="Pfam" id="PF13442">
    <property type="entry name" value="Cytochrome_CBB3"/>
    <property type="match status" value="1"/>
</dbReference>
<dbReference type="AlphaFoldDB" id="A0A382P653"/>
<proteinExistence type="predicted"/>
<gene>
    <name evidence="5" type="ORF">METZ01_LOCUS321171</name>
</gene>
<organism evidence="5">
    <name type="scientific">marine metagenome</name>
    <dbReference type="NCBI Taxonomy" id="408172"/>
    <lineage>
        <taxon>unclassified sequences</taxon>
        <taxon>metagenomes</taxon>
        <taxon>ecological metagenomes</taxon>
    </lineage>
</organism>
<keyword evidence="3" id="KW-0408">Iron</keyword>
<accession>A0A382P653</accession>
<dbReference type="GO" id="GO:0046872">
    <property type="term" value="F:metal ion binding"/>
    <property type="evidence" value="ECO:0007669"/>
    <property type="project" value="UniProtKB-KW"/>
</dbReference>
<evidence type="ECO:0000313" key="5">
    <source>
        <dbReference type="EMBL" id="SVC68317.1"/>
    </source>
</evidence>
<dbReference type="GO" id="GO:0020037">
    <property type="term" value="F:heme binding"/>
    <property type="evidence" value="ECO:0007669"/>
    <property type="project" value="InterPro"/>
</dbReference>
<dbReference type="InterPro" id="IPR009056">
    <property type="entry name" value="Cyt_c-like_dom"/>
</dbReference>
<name>A0A382P653_9ZZZZ</name>
<dbReference type="SUPFAM" id="SSF46626">
    <property type="entry name" value="Cytochrome c"/>
    <property type="match status" value="1"/>
</dbReference>
<evidence type="ECO:0000259" key="4">
    <source>
        <dbReference type="PROSITE" id="PS51007"/>
    </source>
</evidence>
<sequence>MLLGAGTVLAQSPTFGLGRTPTDNEVRAWDISIGPTGAELPEGQGNATEGALIYRRQCARCHGADGIEGRAPRLVKYDRDEDTDPWNLGRILGIRSPYATAVWDYINRGMPLNREGTLTPDEVYQLTALMLYWNDIIEEDEVMDAQSLPMVEMPNENAWAPLPDYAPGQPRLPGYPY</sequence>
<evidence type="ECO:0000256" key="2">
    <source>
        <dbReference type="ARBA" id="ARBA00022723"/>
    </source>
</evidence>
<evidence type="ECO:0000256" key="3">
    <source>
        <dbReference type="ARBA" id="ARBA00023004"/>
    </source>
</evidence>
<dbReference type="GO" id="GO:0009055">
    <property type="term" value="F:electron transfer activity"/>
    <property type="evidence" value="ECO:0007669"/>
    <property type="project" value="InterPro"/>
</dbReference>
<dbReference type="EMBL" id="UINC01104847">
    <property type="protein sequence ID" value="SVC68317.1"/>
    <property type="molecule type" value="Genomic_DNA"/>
</dbReference>
<protein>
    <recommendedName>
        <fullName evidence="4">Cytochrome c domain-containing protein</fullName>
    </recommendedName>
</protein>
<keyword evidence="1" id="KW-0349">Heme</keyword>
<feature type="domain" description="Cytochrome c" evidence="4">
    <location>
        <begin position="45"/>
        <end position="134"/>
    </location>
</feature>
<evidence type="ECO:0000256" key="1">
    <source>
        <dbReference type="ARBA" id="ARBA00022617"/>
    </source>
</evidence>
<dbReference type="Gene3D" id="1.10.760.10">
    <property type="entry name" value="Cytochrome c-like domain"/>
    <property type="match status" value="1"/>
</dbReference>